<accession>A0A2H4J212</accession>
<sequence>MSNESERIIQIIPAPKDLYNKEFLDEENEWVYSPIVCIALTSWNNIRFCDTDDLGYISDFGQGQIVKYDSSLDIYKQLSDYEEANND</sequence>
<evidence type="ECO:0000313" key="1">
    <source>
        <dbReference type="EMBL" id="ASN69105.1"/>
    </source>
</evidence>
<reference evidence="1" key="1">
    <citation type="submission" date="2017-06" db="EMBL/GenBank/DDBJ databases">
        <title>Novel phages from South African skin metaviromes.</title>
        <authorList>
            <person name="van Zyl L.J."/>
            <person name="Abrahams Y."/>
            <person name="Stander E.A."/>
            <person name="Kirby B.M."/>
            <person name="Clavaud C."/>
            <person name="Farcet C."/>
            <person name="Breton L."/>
            <person name="Trindade M.I."/>
        </authorList>
    </citation>
    <scope>NUCLEOTIDE SEQUENCE</scope>
</reference>
<gene>
    <name evidence="1" type="ORF">3S9_63</name>
</gene>
<proteinExistence type="predicted"/>
<organism evidence="1">
    <name type="scientific">uncultured Caudovirales phage</name>
    <dbReference type="NCBI Taxonomy" id="2100421"/>
    <lineage>
        <taxon>Viruses</taxon>
        <taxon>Duplodnaviria</taxon>
        <taxon>Heunggongvirae</taxon>
        <taxon>Uroviricota</taxon>
        <taxon>Caudoviricetes</taxon>
        <taxon>Peduoviridae</taxon>
        <taxon>Maltschvirus</taxon>
        <taxon>Maltschvirus maltsch</taxon>
    </lineage>
</organism>
<protein>
    <submittedName>
        <fullName evidence="1">Uncharacterized protein</fullName>
    </submittedName>
</protein>
<name>A0A2H4J212_9CAUD</name>
<dbReference type="EMBL" id="MF417885">
    <property type="protein sequence ID" value="ASN69105.1"/>
    <property type="molecule type" value="Genomic_DNA"/>
</dbReference>